<dbReference type="CDD" id="cd05825">
    <property type="entry name" value="LbH_wcaF_like"/>
    <property type="match status" value="1"/>
</dbReference>
<evidence type="ECO:0000256" key="1">
    <source>
        <dbReference type="ARBA" id="ARBA00007274"/>
    </source>
</evidence>
<evidence type="ECO:0000313" key="4">
    <source>
        <dbReference type="Proteomes" id="UP000198990"/>
    </source>
</evidence>
<dbReference type="OrthoDB" id="9812571at2"/>
<dbReference type="RefSeq" id="WP_091622178.1">
    <property type="nucleotide sequence ID" value="NZ_FNZN01000003.1"/>
</dbReference>
<dbReference type="NCBIfam" id="NF007797">
    <property type="entry name" value="PRK10502.1"/>
    <property type="match status" value="1"/>
</dbReference>
<dbReference type="InterPro" id="IPR051159">
    <property type="entry name" value="Hexapeptide_acetyltransf"/>
</dbReference>
<evidence type="ECO:0000313" key="3">
    <source>
        <dbReference type="EMBL" id="SEL20032.1"/>
    </source>
</evidence>
<keyword evidence="4" id="KW-1185">Reference proteome</keyword>
<dbReference type="AlphaFoldDB" id="A0A1H7N8W1"/>
<dbReference type="SUPFAM" id="SSF51161">
    <property type="entry name" value="Trimeric LpxA-like enzymes"/>
    <property type="match status" value="1"/>
</dbReference>
<dbReference type="Proteomes" id="UP000198990">
    <property type="component" value="Unassembled WGS sequence"/>
</dbReference>
<evidence type="ECO:0000256" key="2">
    <source>
        <dbReference type="ARBA" id="ARBA00022679"/>
    </source>
</evidence>
<proteinExistence type="inferred from homology"/>
<dbReference type="InterPro" id="IPR011004">
    <property type="entry name" value="Trimer_LpxA-like_sf"/>
</dbReference>
<keyword evidence="2 3" id="KW-0808">Transferase</keyword>
<gene>
    <name evidence="3" type="ORF">SAMN04488008_103116</name>
</gene>
<reference evidence="4" key="1">
    <citation type="submission" date="2016-10" db="EMBL/GenBank/DDBJ databases">
        <authorList>
            <person name="Varghese N."/>
            <person name="Submissions S."/>
        </authorList>
    </citation>
    <scope>NUCLEOTIDE SEQUENCE [LARGE SCALE GENOMIC DNA]</scope>
    <source>
        <strain evidence="4">DSM 16471</strain>
    </source>
</reference>
<dbReference type="GO" id="GO:0005829">
    <property type="term" value="C:cytosol"/>
    <property type="evidence" value="ECO:0007669"/>
    <property type="project" value="TreeGrafter"/>
</dbReference>
<dbReference type="EMBL" id="FNZN01000003">
    <property type="protein sequence ID" value="SEL20032.1"/>
    <property type="molecule type" value="Genomic_DNA"/>
</dbReference>
<dbReference type="Gene3D" id="2.160.10.10">
    <property type="entry name" value="Hexapeptide repeat proteins"/>
    <property type="match status" value="1"/>
</dbReference>
<dbReference type="PANTHER" id="PTHR23416:SF23">
    <property type="entry name" value="ACETYLTRANSFERASE C18B11.09C-RELATED"/>
    <property type="match status" value="1"/>
</dbReference>
<protein>
    <submittedName>
        <fullName evidence="3">Putative colanic acid biosynthesis acetyltransferase WcaF</fullName>
    </submittedName>
</protein>
<sequence>MDSKPTMDLSIYQANEYKPGSFFKRAVWYITNRLFFKSSIHYSYAFKRFLLLLFGAKIGKNPTIKPGLSIKYPWFLEIADNVWLGEDVWIDNIAKVTIGSNVCISQGALILTGSHNYKSRSFDLILGPVTLKDGVWIGAKSIVCPGVTCKSHAVLAVGSVASKDLEPYMVYKGNPPVCIRERNISK</sequence>
<accession>A0A1H7N8W1</accession>
<dbReference type="STRING" id="228957.SAMN04488008_103116"/>
<organism evidence="3 4">
    <name type="scientific">Maribacter orientalis</name>
    <dbReference type="NCBI Taxonomy" id="228957"/>
    <lineage>
        <taxon>Bacteria</taxon>
        <taxon>Pseudomonadati</taxon>
        <taxon>Bacteroidota</taxon>
        <taxon>Flavobacteriia</taxon>
        <taxon>Flavobacteriales</taxon>
        <taxon>Flavobacteriaceae</taxon>
        <taxon>Maribacter</taxon>
    </lineage>
</organism>
<dbReference type="PANTHER" id="PTHR23416">
    <property type="entry name" value="SIALIC ACID SYNTHASE-RELATED"/>
    <property type="match status" value="1"/>
</dbReference>
<name>A0A1H7N8W1_9FLAO</name>
<comment type="similarity">
    <text evidence="1">Belongs to the transferase hexapeptide repeat family.</text>
</comment>
<dbReference type="GO" id="GO:0008374">
    <property type="term" value="F:O-acyltransferase activity"/>
    <property type="evidence" value="ECO:0007669"/>
    <property type="project" value="TreeGrafter"/>
</dbReference>